<evidence type="ECO:0000256" key="1">
    <source>
        <dbReference type="SAM" id="Phobius"/>
    </source>
</evidence>
<feature type="domain" description="VWFA" evidence="3">
    <location>
        <begin position="48"/>
        <end position="226"/>
    </location>
</feature>
<gene>
    <name evidence="4" type="ORF">Dcar01_03730</name>
</gene>
<sequence length="690" mass="76176">MAARRPRRVPPLRRAALAGLLLVSSWPPAAAQSAEQTCTLPVSPPPDQTRVVFLLDTSGSMVGQGDSVANIFAAVQGAILRGMRATTAPGTVEIDTFDRGPRQRASFLWPAERAEFERTVNGLEANGANTWLYRSMEALFGRLSPRAQVATTVYVVTDGRDNDPGGATIQSALDAFDLSRGPFDKLYYVALGTAVPQSVKQAFARTTFAQAIELPVGQAPDFTAVTLTPGLVTVGPTGSFPYRRPAGTTLELESGRIGDAAVTIRNSRGAGERVDLDIQGTVPAGSVGYMCAQLPDARQNVLLRFDQDTPRRPGSAAPLPPTLGSLVLLNPKLDRVLSRGEQAVLHYRAVGGPVTVEVAAEPPELGARLPDQTVSLLEGERVDLTVTDRSLAGGQEAAPTLRLNDRTPMRVPSFVGEIRRPFPWWWLLLLLLPLLCLLFLLGRARRTFVPYALSVNRALVVFLHDRQGRRRRAVLRRDQTDIGAVFREERLRGLVLERYRPEPEEEVVLDNSDMSSIRDYAGQRLRRAARLLAQPDTLRLHKHGREEGDFLQLQETLALGQLYVFTDYTPPRVRQRPAPPPPEPPIDVIVSLLDGPRMQELELPLDDVDLADVFGNEDLRGLVVRREPGLLRLRALRPEMRLRHISREFYPGEALPLAVMLDLRAGDPGNGTRAYQVRIRDKASLDRYRR</sequence>
<evidence type="ECO:0000256" key="2">
    <source>
        <dbReference type="SAM" id="SignalP"/>
    </source>
</evidence>
<evidence type="ECO:0000259" key="3">
    <source>
        <dbReference type="SMART" id="SM00327"/>
    </source>
</evidence>
<dbReference type="RefSeq" id="WP_345468286.1">
    <property type="nucleotide sequence ID" value="NZ_BAABRP010000029.1"/>
</dbReference>
<comment type="caution">
    <text evidence="4">The sequence shown here is derived from an EMBL/GenBank/DDBJ whole genome shotgun (WGS) entry which is preliminary data.</text>
</comment>
<keyword evidence="1" id="KW-0812">Transmembrane</keyword>
<keyword evidence="1" id="KW-1133">Transmembrane helix</keyword>
<evidence type="ECO:0000313" key="5">
    <source>
        <dbReference type="Proteomes" id="UP001401887"/>
    </source>
</evidence>
<dbReference type="Gene3D" id="3.40.50.410">
    <property type="entry name" value="von Willebrand factor, type A domain"/>
    <property type="match status" value="1"/>
</dbReference>
<dbReference type="SUPFAM" id="SSF53300">
    <property type="entry name" value="vWA-like"/>
    <property type="match status" value="1"/>
</dbReference>
<feature type="signal peptide" evidence="2">
    <location>
        <begin position="1"/>
        <end position="30"/>
    </location>
</feature>
<dbReference type="EMBL" id="BAABRP010000029">
    <property type="protein sequence ID" value="GAA5514966.1"/>
    <property type="molecule type" value="Genomic_DNA"/>
</dbReference>
<dbReference type="InterPro" id="IPR036465">
    <property type="entry name" value="vWFA_dom_sf"/>
</dbReference>
<keyword evidence="5" id="KW-1185">Reference proteome</keyword>
<evidence type="ECO:0000313" key="4">
    <source>
        <dbReference type="EMBL" id="GAA5514966.1"/>
    </source>
</evidence>
<feature type="chain" id="PRO_5047202246" description="VWFA domain-containing protein" evidence="2">
    <location>
        <begin position="31"/>
        <end position="690"/>
    </location>
</feature>
<dbReference type="SMART" id="SM00327">
    <property type="entry name" value="VWA"/>
    <property type="match status" value="1"/>
</dbReference>
<feature type="transmembrane region" description="Helical" evidence="1">
    <location>
        <begin position="422"/>
        <end position="441"/>
    </location>
</feature>
<keyword evidence="2" id="KW-0732">Signal</keyword>
<organism evidence="4 5">
    <name type="scientific">Deinococcus carri</name>
    <dbReference type="NCBI Taxonomy" id="1211323"/>
    <lineage>
        <taxon>Bacteria</taxon>
        <taxon>Thermotogati</taxon>
        <taxon>Deinococcota</taxon>
        <taxon>Deinococci</taxon>
        <taxon>Deinococcales</taxon>
        <taxon>Deinococcaceae</taxon>
        <taxon>Deinococcus</taxon>
    </lineage>
</organism>
<keyword evidence="1" id="KW-0472">Membrane</keyword>
<dbReference type="Pfam" id="PF13519">
    <property type="entry name" value="VWA_2"/>
    <property type="match status" value="1"/>
</dbReference>
<name>A0ABP9WCB2_9DEIO</name>
<dbReference type="CDD" id="cd00198">
    <property type="entry name" value="vWFA"/>
    <property type="match status" value="1"/>
</dbReference>
<dbReference type="InterPro" id="IPR002035">
    <property type="entry name" value="VWF_A"/>
</dbReference>
<accession>A0ABP9WCB2</accession>
<reference evidence="4 5" key="1">
    <citation type="submission" date="2024-02" db="EMBL/GenBank/DDBJ databases">
        <title>Deinococcus carri NBRC 110142.</title>
        <authorList>
            <person name="Ichikawa N."/>
            <person name="Katano-Makiyama Y."/>
            <person name="Hidaka K."/>
        </authorList>
    </citation>
    <scope>NUCLEOTIDE SEQUENCE [LARGE SCALE GENOMIC DNA]</scope>
    <source>
        <strain evidence="4 5">NBRC 110142</strain>
    </source>
</reference>
<dbReference type="Proteomes" id="UP001401887">
    <property type="component" value="Unassembled WGS sequence"/>
</dbReference>
<proteinExistence type="predicted"/>
<protein>
    <recommendedName>
        <fullName evidence="3">VWFA domain-containing protein</fullName>
    </recommendedName>
</protein>